<dbReference type="Pfam" id="PF14651">
    <property type="entry name" value="Lipocalin_7"/>
    <property type="match status" value="1"/>
</dbReference>
<dbReference type="AlphaFoldDB" id="A0A9N9SYV3"/>
<reference evidence="3" key="1">
    <citation type="submission" date="2022-01" db="EMBL/GenBank/DDBJ databases">
        <authorList>
            <person name="King R."/>
        </authorList>
    </citation>
    <scope>NUCLEOTIDE SEQUENCE</scope>
</reference>
<dbReference type="SUPFAM" id="SSF50814">
    <property type="entry name" value="Lipocalins"/>
    <property type="match status" value="1"/>
</dbReference>
<keyword evidence="2" id="KW-0446">Lipid-binding</keyword>
<proteinExistence type="inferred from homology"/>
<gene>
    <name evidence="3" type="ORF">DIABBA_LOCUS4388</name>
</gene>
<evidence type="ECO:0000256" key="1">
    <source>
        <dbReference type="ARBA" id="ARBA00008390"/>
    </source>
</evidence>
<comment type="similarity">
    <text evidence="1">Belongs to the calycin superfamily. Fatty-acid binding protein (FABP) family.</text>
</comment>
<dbReference type="Gene3D" id="2.40.128.20">
    <property type="match status" value="1"/>
</dbReference>
<dbReference type="InterPro" id="IPR012674">
    <property type="entry name" value="Calycin"/>
</dbReference>
<evidence type="ECO:0000313" key="4">
    <source>
        <dbReference type="Proteomes" id="UP001153709"/>
    </source>
</evidence>
<evidence type="ECO:0000313" key="3">
    <source>
        <dbReference type="EMBL" id="CAG9830715.1"/>
    </source>
</evidence>
<accession>A0A9N9SYV3</accession>
<sequence>MVLSGKYSVIGEENFVKYLKDYGVPEEQVKGSGQFSIEFKQDGNKITITQSASGKSKVVSFTIGEEFEEELFGHKIKSNAKLDGDILVVTNGEHSRTFNFTDNGLEIVHKSPKGSAKVMFKKD</sequence>
<dbReference type="InterPro" id="IPR000463">
    <property type="entry name" value="Fatty_acid-bd"/>
</dbReference>
<dbReference type="InterPro" id="IPR031259">
    <property type="entry name" value="ILBP"/>
</dbReference>
<dbReference type="OrthoDB" id="412780at2759"/>
<dbReference type="PANTHER" id="PTHR11955">
    <property type="entry name" value="FATTY ACID BINDING PROTEIN"/>
    <property type="match status" value="1"/>
</dbReference>
<dbReference type="EMBL" id="OU898278">
    <property type="protein sequence ID" value="CAG9830715.1"/>
    <property type="molecule type" value="Genomic_DNA"/>
</dbReference>
<organism evidence="3 4">
    <name type="scientific">Diabrotica balteata</name>
    <name type="common">Banded cucumber beetle</name>
    <dbReference type="NCBI Taxonomy" id="107213"/>
    <lineage>
        <taxon>Eukaryota</taxon>
        <taxon>Metazoa</taxon>
        <taxon>Ecdysozoa</taxon>
        <taxon>Arthropoda</taxon>
        <taxon>Hexapoda</taxon>
        <taxon>Insecta</taxon>
        <taxon>Pterygota</taxon>
        <taxon>Neoptera</taxon>
        <taxon>Endopterygota</taxon>
        <taxon>Coleoptera</taxon>
        <taxon>Polyphaga</taxon>
        <taxon>Cucujiformia</taxon>
        <taxon>Chrysomeloidea</taxon>
        <taxon>Chrysomelidae</taxon>
        <taxon>Galerucinae</taxon>
        <taxon>Diabroticina</taxon>
        <taxon>Diabroticites</taxon>
        <taxon>Diabrotica</taxon>
    </lineage>
</organism>
<protein>
    <submittedName>
        <fullName evidence="3">Uncharacterized protein</fullName>
    </submittedName>
</protein>
<dbReference type="Proteomes" id="UP001153709">
    <property type="component" value="Chromosome 3"/>
</dbReference>
<dbReference type="PRINTS" id="PR00178">
    <property type="entry name" value="FATTYACIDBP"/>
</dbReference>
<evidence type="ECO:0000256" key="2">
    <source>
        <dbReference type="ARBA" id="ARBA00023121"/>
    </source>
</evidence>
<keyword evidence="4" id="KW-1185">Reference proteome</keyword>
<name>A0A9N9SYV3_DIABA</name>
<dbReference type="GO" id="GO:0008289">
    <property type="term" value="F:lipid binding"/>
    <property type="evidence" value="ECO:0007669"/>
    <property type="project" value="UniProtKB-KW"/>
</dbReference>